<feature type="compositionally biased region" description="Low complexity" evidence="7">
    <location>
        <begin position="45"/>
        <end position="67"/>
    </location>
</feature>
<evidence type="ECO:0000256" key="7">
    <source>
        <dbReference type="SAM" id="MobiDB-lite"/>
    </source>
</evidence>
<dbReference type="InterPro" id="IPR029656">
    <property type="entry name" value="RSRP1"/>
</dbReference>
<dbReference type="EMBL" id="JAAMOB010000013">
    <property type="protein sequence ID" value="KAF4106099.1"/>
    <property type="molecule type" value="Genomic_DNA"/>
</dbReference>
<evidence type="ECO:0000256" key="1">
    <source>
        <dbReference type="ARBA" id="ARBA00004123"/>
    </source>
</evidence>
<feature type="compositionally biased region" description="Basic residues" evidence="7">
    <location>
        <begin position="153"/>
        <end position="166"/>
    </location>
</feature>
<evidence type="ECO:0000256" key="4">
    <source>
        <dbReference type="ARBA" id="ARBA00022553"/>
    </source>
</evidence>
<feature type="region of interest" description="Disordered" evidence="7">
    <location>
        <begin position="188"/>
        <end position="207"/>
    </location>
</feature>
<feature type="compositionally biased region" description="Basic and acidic residues" evidence="7">
    <location>
        <begin position="191"/>
        <end position="207"/>
    </location>
</feature>
<comment type="caution">
    <text evidence="8">The sequence shown here is derived from an EMBL/GenBank/DDBJ whole genome shotgun (WGS) entry which is preliminary data.</text>
</comment>
<reference evidence="8 9" key="1">
    <citation type="submission" date="2020-04" db="EMBL/GenBank/DDBJ databases">
        <title>Chromosome-level genome assembly of a cyprinid fish Onychostoma macrolepis by integration of Nanopore Sequencing, Bionano and Hi-C technology.</title>
        <authorList>
            <person name="Wang D."/>
        </authorList>
    </citation>
    <scope>NUCLEOTIDE SEQUENCE [LARGE SCALE GENOMIC DNA]</scope>
    <source>
        <strain evidence="8">SWU-2019</strain>
        <tissue evidence="8">Muscle</tissue>
    </source>
</reference>
<feature type="region of interest" description="Disordered" evidence="7">
    <location>
        <begin position="43"/>
        <end position="168"/>
    </location>
</feature>
<keyword evidence="9" id="KW-1185">Reference proteome</keyword>
<accession>A0A7J6CFL1</accession>
<dbReference type="PANTHER" id="PTHR47622:SF1">
    <property type="entry name" value="ARGININE_SERINE-RICH PROTEIN 1"/>
    <property type="match status" value="1"/>
</dbReference>
<comment type="function">
    <text evidence="6">Probably acts as a spliceosomal factor that contributes to spliceosome assembly and regulates the isoform switching of proteins such as PARP6.</text>
</comment>
<feature type="region of interest" description="Disordered" evidence="7">
    <location>
        <begin position="242"/>
        <end position="340"/>
    </location>
</feature>
<evidence type="ECO:0000256" key="2">
    <source>
        <dbReference type="ARBA" id="ARBA00009534"/>
    </source>
</evidence>
<sequence length="340" mass="38299">MKAFSAKSVLLQLDQVLFDGLIMNKEASTGRLSESVKLIFDQKAPSGHSSSCSSSSSDSSYSSSRGSRTSRRSRSSSRSSSSDSGSSSPSRSRSRSRSHPRCSGRSRCRHRHHSPPRRYRARSRSFSPSPEHSSHRRRYHRRSRSPSPYGYSRRYRRSPSRSRSRNRSPVYWRGSRFVGRYRCRFSRSPRSSRDYRSRSRSRERSAVRLSLEEKKNLLNVAKANATRILGVQNLELPASLKELEEEKRSSSDKEERVSADRVPQKTPAQVNVVASDDGEAEASPTSPKGKAINFSINNTIARPSNSPTVHDSKVTSRADSVADRKPYGQWVPISRSSSKK</sequence>
<feature type="compositionally biased region" description="Basic residues" evidence="7">
    <location>
        <begin position="134"/>
        <end position="144"/>
    </location>
</feature>
<dbReference type="Proteomes" id="UP000579812">
    <property type="component" value="Unassembled WGS sequence"/>
</dbReference>
<evidence type="ECO:0000256" key="3">
    <source>
        <dbReference type="ARBA" id="ARBA00018147"/>
    </source>
</evidence>
<organism evidence="8 9">
    <name type="scientific">Onychostoma macrolepis</name>
    <dbReference type="NCBI Taxonomy" id="369639"/>
    <lineage>
        <taxon>Eukaryota</taxon>
        <taxon>Metazoa</taxon>
        <taxon>Chordata</taxon>
        <taxon>Craniata</taxon>
        <taxon>Vertebrata</taxon>
        <taxon>Euteleostomi</taxon>
        <taxon>Actinopterygii</taxon>
        <taxon>Neopterygii</taxon>
        <taxon>Teleostei</taxon>
        <taxon>Ostariophysi</taxon>
        <taxon>Cypriniformes</taxon>
        <taxon>Cyprinidae</taxon>
        <taxon>Acrossocheilinae</taxon>
        <taxon>Onychostoma</taxon>
    </lineage>
</organism>
<evidence type="ECO:0000313" key="9">
    <source>
        <dbReference type="Proteomes" id="UP000579812"/>
    </source>
</evidence>
<evidence type="ECO:0000256" key="6">
    <source>
        <dbReference type="ARBA" id="ARBA00034666"/>
    </source>
</evidence>
<dbReference type="PANTHER" id="PTHR47622">
    <property type="entry name" value="ARGININE/SERINE-RICH PROTEIN 1"/>
    <property type="match status" value="1"/>
</dbReference>
<feature type="compositionally biased region" description="Low complexity" evidence="7">
    <location>
        <begin position="76"/>
        <end position="91"/>
    </location>
</feature>
<name>A0A7J6CFL1_9TELE</name>
<gene>
    <name evidence="8" type="ORF">G5714_013761</name>
</gene>
<feature type="compositionally biased region" description="Basic and acidic residues" evidence="7">
    <location>
        <begin position="310"/>
        <end position="326"/>
    </location>
</feature>
<keyword evidence="5" id="KW-0539">Nucleus</keyword>
<proteinExistence type="inferred from homology"/>
<dbReference type="AlphaFoldDB" id="A0A7J6CFL1"/>
<keyword evidence="4" id="KW-0597">Phosphoprotein</keyword>
<dbReference type="GO" id="GO:0005634">
    <property type="term" value="C:nucleus"/>
    <property type="evidence" value="ECO:0007669"/>
    <property type="project" value="UniProtKB-SubCell"/>
</dbReference>
<feature type="compositionally biased region" description="Basic and acidic residues" evidence="7">
    <location>
        <begin position="242"/>
        <end position="263"/>
    </location>
</feature>
<protein>
    <recommendedName>
        <fullName evidence="3">Arginine/serine-rich protein 1</fullName>
    </recommendedName>
</protein>
<feature type="compositionally biased region" description="Basic residues" evidence="7">
    <location>
        <begin position="92"/>
        <end position="123"/>
    </location>
</feature>
<feature type="compositionally biased region" description="Polar residues" evidence="7">
    <location>
        <begin position="294"/>
        <end position="309"/>
    </location>
</feature>
<dbReference type="Pfam" id="PF17069">
    <property type="entry name" value="RSRP"/>
    <property type="match status" value="1"/>
</dbReference>
<comment type="similarity">
    <text evidence="2">Belongs to the RSRP family.</text>
</comment>
<evidence type="ECO:0000313" key="8">
    <source>
        <dbReference type="EMBL" id="KAF4106099.1"/>
    </source>
</evidence>
<comment type="subcellular location">
    <subcellularLocation>
        <location evidence="1">Nucleus</location>
    </subcellularLocation>
</comment>
<evidence type="ECO:0000256" key="5">
    <source>
        <dbReference type="ARBA" id="ARBA00023242"/>
    </source>
</evidence>